<feature type="compositionally biased region" description="Basic residues" evidence="6">
    <location>
        <begin position="36"/>
        <end position="48"/>
    </location>
</feature>
<keyword evidence="3" id="KW-0808">Transferase</keyword>
<accession>A0A815KMS8</accession>
<dbReference type="Gene3D" id="3.30.460.10">
    <property type="entry name" value="Beta Polymerase, domain 2"/>
    <property type="match status" value="2"/>
</dbReference>
<evidence type="ECO:0000256" key="6">
    <source>
        <dbReference type="SAM" id="MobiDB-lite"/>
    </source>
</evidence>
<dbReference type="InterPro" id="IPR054708">
    <property type="entry name" value="MTPAP-like_central"/>
</dbReference>
<comment type="caution">
    <text evidence="9">The sequence shown here is derived from an EMBL/GenBank/DDBJ whole genome shotgun (WGS) entry which is preliminary data.</text>
</comment>
<dbReference type="Proteomes" id="UP000663870">
    <property type="component" value="Unassembled WGS sequence"/>
</dbReference>
<evidence type="ECO:0008006" key="11">
    <source>
        <dbReference type="Google" id="ProtNLM"/>
    </source>
</evidence>
<feature type="domain" description="Poly(A) RNA polymerase mitochondrial-like central palm" evidence="8">
    <location>
        <begin position="492"/>
        <end position="623"/>
    </location>
</feature>
<dbReference type="Pfam" id="PF03828">
    <property type="entry name" value="PAP_assoc"/>
    <property type="match status" value="1"/>
</dbReference>
<evidence type="ECO:0000256" key="5">
    <source>
        <dbReference type="ARBA" id="ARBA00022842"/>
    </source>
</evidence>
<evidence type="ECO:0000313" key="10">
    <source>
        <dbReference type="Proteomes" id="UP000663870"/>
    </source>
</evidence>
<gene>
    <name evidence="9" type="ORF">JXQ802_LOCUS34322</name>
</gene>
<organism evidence="9 10">
    <name type="scientific">Rotaria sordida</name>
    <dbReference type="NCBI Taxonomy" id="392033"/>
    <lineage>
        <taxon>Eukaryota</taxon>
        <taxon>Metazoa</taxon>
        <taxon>Spiralia</taxon>
        <taxon>Gnathifera</taxon>
        <taxon>Rotifera</taxon>
        <taxon>Eurotatoria</taxon>
        <taxon>Bdelloidea</taxon>
        <taxon>Philodinida</taxon>
        <taxon>Philodinidae</taxon>
        <taxon>Rotaria</taxon>
    </lineage>
</organism>
<dbReference type="InterPro" id="IPR043519">
    <property type="entry name" value="NT_sf"/>
</dbReference>
<reference evidence="9" key="1">
    <citation type="submission" date="2021-02" db="EMBL/GenBank/DDBJ databases">
        <authorList>
            <person name="Nowell W R."/>
        </authorList>
    </citation>
    <scope>NUCLEOTIDE SEQUENCE</scope>
</reference>
<keyword evidence="10" id="KW-1185">Reference proteome</keyword>
<keyword evidence="5" id="KW-0460">Magnesium</keyword>
<keyword evidence="4" id="KW-0479">Metal-binding</keyword>
<feature type="domain" description="PAP-associated" evidence="7">
    <location>
        <begin position="723"/>
        <end position="771"/>
    </location>
</feature>
<proteinExistence type="predicted"/>
<evidence type="ECO:0000313" key="9">
    <source>
        <dbReference type="EMBL" id="CAF1393137.1"/>
    </source>
</evidence>
<dbReference type="PANTHER" id="PTHR12271">
    <property type="entry name" value="POLY A POLYMERASE CID PAP -RELATED"/>
    <property type="match status" value="1"/>
</dbReference>
<name>A0A815KMS8_9BILA</name>
<dbReference type="PANTHER" id="PTHR12271:SF66">
    <property type="entry name" value="TERMINAL URIDYLYLTRANSFERASE TAILOR"/>
    <property type="match status" value="1"/>
</dbReference>
<dbReference type="GO" id="GO:0005737">
    <property type="term" value="C:cytoplasm"/>
    <property type="evidence" value="ECO:0007669"/>
    <property type="project" value="UniProtKB-SubCell"/>
</dbReference>
<dbReference type="GO" id="GO:0046872">
    <property type="term" value="F:metal ion binding"/>
    <property type="evidence" value="ECO:0007669"/>
    <property type="project" value="UniProtKB-KW"/>
</dbReference>
<dbReference type="EMBL" id="CAJNOL010001624">
    <property type="protein sequence ID" value="CAF1393137.1"/>
    <property type="molecule type" value="Genomic_DNA"/>
</dbReference>
<feature type="region of interest" description="Disordered" evidence="6">
    <location>
        <begin position="32"/>
        <end position="60"/>
    </location>
</feature>
<comment type="cofactor">
    <cofactor evidence="2">
        <name>Mg(2+)</name>
        <dbReference type="ChEBI" id="CHEBI:18420"/>
    </cofactor>
</comment>
<comment type="cofactor">
    <cofactor evidence="1">
        <name>Mn(2+)</name>
        <dbReference type="ChEBI" id="CHEBI:29035"/>
    </cofactor>
</comment>
<evidence type="ECO:0000259" key="7">
    <source>
        <dbReference type="Pfam" id="PF03828"/>
    </source>
</evidence>
<protein>
    <recommendedName>
        <fullName evidence="11">PAP-associated domain-containing protein</fullName>
    </recommendedName>
</protein>
<evidence type="ECO:0000256" key="3">
    <source>
        <dbReference type="ARBA" id="ARBA00022679"/>
    </source>
</evidence>
<dbReference type="Gene3D" id="1.10.1410.10">
    <property type="match status" value="2"/>
</dbReference>
<dbReference type="GO" id="GO:0031123">
    <property type="term" value="P:RNA 3'-end processing"/>
    <property type="evidence" value="ECO:0007669"/>
    <property type="project" value="TreeGrafter"/>
</dbReference>
<evidence type="ECO:0000256" key="4">
    <source>
        <dbReference type="ARBA" id="ARBA00022723"/>
    </source>
</evidence>
<dbReference type="Pfam" id="PF22600">
    <property type="entry name" value="MTPAP-like_central"/>
    <property type="match status" value="1"/>
</dbReference>
<dbReference type="SUPFAM" id="SSF81301">
    <property type="entry name" value="Nucleotidyltransferase"/>
    <property type="match status" value="2"/>
</dbReference>
<dbReference type="AlphaFoldDB" id="A0A815KMS8"/>
<evidence type="ECO:0000256" key="2">
    <source>
        <dbReference type="ARBA" id="ARBA00001946"/>
    </source>
</evidence>
<dbReference type="CDD" id="cd05402">
    <property type="entry name" value="NT_PAP_TUTase"/>
    <property type="match status" value="1"/>
</dbReference>
<feature type="compositionally biased region" description="Basic and acidic residues" evidence="6">
    <location>
        <begin position="857"/>
        <end position="882"/>
    </location>
</feature>
<evidence type="ECO:0000259" key="8">
    <source>
        <dbReference type="Pfam" id="PF22600"/>
    </source>
</evidence>
<dbReference type="GO" id="GO:0016779">
    <property type="term" value="F:nucleotidyltransferase activity"/>
    <property type="evidence" value="ECO:0007669"/>
    <property type="project" value="TreeGrafter"/>
</dbReference>
<dbReference type="SUPFAM" id="SSF81631">
    <property type="entry name" value="PAP/OAS1 substrate-binding domain"/>
    <property type="match status" value="2"/>
</dbReference>
<evidence type="ECO:0000256" key="1">
    <source>
        <dbReference type="ARBA" id="ARBA00001936"/>
    </source>
</evidence>
<sequence length="911" mass="105363">MRLEQQRPASRGWRNPNEHQLFTTCHVQQLAYSSRNKSRPSGRFRYRRGGSMESNNHDQRNELYYSQNKTQNNRNAISNKEAISEHLAALKHVFDRVVIEQFLSRASLEEAVRLYNQFRTTILAKKPGAQVTLYGSVSFACCLNDSAVIDIDVQCNGLLPYNTLREVLEIVHNSGLYKNIRLNTDHEPCCISLVVPETNIHIRVTSNYNRGIYSSEMIRLYIRFDPRVLPLLRLFRFFAKICSLDKPDLGTLHPIVFHLMLIHFLQQIQEPVLPCLHEYVFGADNILVTPSDDHTNEFQSKEDEVEDLQDTDNTYSLEEDIIEQPLSFDTLVEHLDENQKRIFKLEYQRQVREFNGKMLTIINDFKLLSTSDSSTLFLADNVTDEPHSQKLIGDCHVSVPSIVVNPQSVQLEEIIATNILSSLEAISLDNSVQGIHEFQAKNFGADKGAPSVCTVCYRSNHIKFECPELSLLEIIDLPKIEKIWSDVLSCLCRKMAEECKPTKEGIEERETILNYLEMEFRKTYPNSRLCAYGSFYNGFGLQHSDLDICVLLELNKKETTIQVLENLAQSMESNKNIFRAVEIVRSARVPIVRSIHLQSSIEIDISLNNTLPIENTRLLKMYSDIDPRVRELGSVMKTLAKKCDIGDASRGTLSSYAYTIMVIHFLQQIQPPVVPVLQQLNDVQLTNTPIIRKCANWNIYFYDDLTKLNQVWSGYGLNTLSSGALWIEFLRYYTEQFDYEKHIVTIRQYEPLLRFEKGWFRPTIAIEDPFSDRLSLQKWATIRRVFLHARQQFCSQPNIIDINMSKPNMEQLQEYLFNKHALCPEIADKLSKKDSCSDDISKQSRTQQHPNKNKRKKPEEKKPSIMTDIHTDLSTRNFDKQNQKRQTNSTGRGADRVFVSHRRPTTRWPPC</sequence>
<feature type="region of interest" description="Disordered" evidence="6">
    <location>
        <begin position="834"/>
        <end position="911"/>
    </location>
</feature>
<dbReference type="InterPro" id="IPR002058">
    <property type="entry name" value="PAP_assoc"/>
</dbReference>